<organism evidence="1 2">
    <name type="scientific">Proteus phage Stubb</name>
    <dbReference type="NCBI Taxonomy" id="2315597"/>
    <lineage>
        <taxon>Viruses</taxon>
        <taxon>Duplodnaviria</taxon>
        <taxon>Heunggongvirae</taxon>
        <taxon>Uroviricota</taxon>
        <taxon>Caudoviricetes</taxon>
        <taxon>Demerecviridae</taxon>
        <taxon>Novosibvirus</taxon>
        <taxon>Novosibvirus stubb</taxon>
    </lineage>
</organism>
<proteinExistence type="predicted"/>
<gene>
    <name evidence="1" type="ORF">CPT_Stubb_034</name>
</gene>
<sequence length="53" mass="6021">MSKQITITLSQSDVETFLVWASSMFLYDIEEDEAEALTNLSNAFTSELEKLDD</sequence>
<dbReference type="Proteomes" id="UP000269143">
    <property type="component" value="Segment"/>
</dbReference>
<dbReference type="EMBL" id="MH830339">
    <property type="protein sequence ID" value="AYJ73174.1"/>
    <property type="molecule type" value="Genomic_DNA"/>
</dbReference>
<name>A0A3B8DJ20_9CAUD</name>
<accession>A0A3B8DJ20</accession>
<evidence type="ECO:0000313" key="2">
    <source>
        <dbReference type="Proteomes" id="UP000269143"/>
    </source>
</evidence>
<keyword evidence="2" id="KW-1185">Reference proteome</keyword>
<evidence type="ECO:0000313" key="1">
    <source>
        <dbReference type="EMBL" id="AYJ73174.1"/>
    </source>
</evidence>
<protein>
    <submittedName>
        <fullName evidence="1">Uncharacterized protein</fullName>
    </submittedName>
</protein>
<reference evidence="2" key="1">
    <citation type="submission" date="2018-09" db="EMBL/GenBank/DDBJ databases">
        <title>Complete genome of Proteus mirabilis phage Stubb.</title>
        <authorList>
            <person name="Bourgeois T.A."/>
            <person name="Lessor L."/>
            <person name="O'Leary C.J."/>
            <person name="Liu M."/>
        </authorList>
    </citation>
    <scope>NUCLEOTIDE SEQUENCE [LARGE SCALE GENOMIC DNA]</scope>
</reference>